<evidence type="ECO:0000256" key="3">
    <source>
        <dbReference type="ARBA" id="ARBA00023004"/>
    </source>
</evidence>
<protein>
    <submittedName>
        <fullName evidence="7">Cytochrome c</fullName>
    </submittedName>
</protein>
<proteinExistence type="predicted"/>
<evidence type="ECO:0000259" key="6">
    <source>
        <dbReference type="PROSITE" id="PS51007"/>
    </source>
</evidence>
<keyword evidence="5" id="KW-0472">Membrane</keyword>
<dbReference type="InterPro" id="IPR036280">
    <property type="entry name" value="Multihaem_cyt_sf"/>
</dbReference>
<sequence>MSNPEKNLHYELKKGHVRFVSTEFRVRPDNSTLEKQSMMFLKKITTRCSQVAMLLGIVWGLLGGVRAYGQDAASSAPDPALLAGGKKLFEDNCAQCHAVHEQVVGPALKDVTKRQKPDWVKAFILNSQKVIQSGDKYAVGIYEKFGKLEMPSHDFSPEELNALIAYIDDESTKTPVAEAPVAVPGAGGEAVSAGAGTDSGMVTIILVVNLVILVLILVVLALIVNVLTKYLNQKDDLAEDEKEIVNQRFNLRAALFSKPVVAFSTLLFVAIVTKTVLDGLFQVGVQTGYAPKQPIAFSHEIHAGQYEIDCNYCHTGVTKSKNANIPSANICMNCHSSVKTDSKEIAKIYAALDYNKDTKTYGPNQKPIEWVRVHNLPDLAYFNHSQHVKVGGIECQTCHGPIEEMAVVRQHNNLTMGWCISCHRETKVNAEGNAYYDKLVAAHNKANGKKKAMTVSDAGGLECSKCHY</sequence>
<keyword evidence="1 4" id="KW-0349">Heme</keyword>
<dbReference type="CDD" id="cd08168">
    <property type="entry name" value="Cytochrom_C3"/>
    <property type="match status" value="1"/>
</dbReference>
<dbReference type="InterPro" id="IPR009056">
    <property type="entry name" value="Cyt_c-like_dom"/>
</dbReference>
<accession>A0AAU9CVE1</accession>
<organism evidence="7 8">
    <name type="scientific">Fulvitalea axinellae</name>
    <dbReference type="NCBI Taxonomy" id="1182444"/>
    <lineage>
        <taxon>Bacteria</taxon>
        <taxon>Pseudomonadati</taxon>
        <taxon>Bacteroidota</taxon>
        <taxon>Cytophagia</taxon>
        <taxon>Cytophagales</taxon>
        <taxon>Persicobacteraceae</taxon>
        <taxon>Fulvitalea</taxon>
    </lineage>
</organism>
<gene>
    <name evidence="7" type="primary">actA</name>
    <name evidence="7" type="ORF">FUAX_28960</name>
</gene>
<dbReference type="GO" id="GO:0046872">
    <property type="term" value="F:metal ion binding"/>
    <property type="evidence" value="ECO:0007669"/>
    <property type="project" value="UniProtKB-KW"/>
</dbReference>
<dbReference type="InterPro" id="IPR036909">
    <property type="entry name" value="Cyt_c-like_dom_sf"/>
</dbReference>
<dbReference type="Gene3D" id="1.10.760.10">
    <property type="entry name" value="Cytochrome c-like domain"/>
    <property type="match status" value="1"/>
</dbReference>
<feature type="transmembrane region" description="Helical" evidence="5">
    <location>
        <begin position="51"/>
        <end position="69"/>
    </location>
</feature>
<dbReference type="PANTHER" id="PTHR39425">
    <property type="entry name" value="LIPOPROTEIN CYTOCHROME C"/>
    <property type="match status" value="1"/>
</dbReference>
<keyword evidence="2 4" id="KW-0479">Metal-binding</keyword>
<dbReference type="AlphaFoldDB" id="A0AAU9CVE1"/>
<evidence type="ECO:0000256" key="4">
    <source>
        <dbReference type="PROSITE-ProRule" id="PRU00433"/>
    </source>
</evidence>
<dbReference type="PANTHER" id="PTHR39425:SF1">
    <property type="entry name" value="CYTOCHROME C7-LIKE DOMAIN-CONTAINING PROTEIN"/>
    <property type="match status" value="1"/>
</dbReference>
<evidence type="ECO:0000256" key="1">
    <source>
        <dbReference type="ARBA" id="ARBA00022617"/>
    </source>
</evidence>
<dbReference type="KEGG" id="fax:FUAX_28960"/>
<dbReference type="Gene3D" id="3.90.10.10">
    <property type="entry name" value="Cytochrome C3"/>
    <property type="match status" value="2"/>
</dbReference>
<dbReference type="EMBL" id="AP025314">
    <property type="protein sequence ID" value="BDD10464.1"/>
    <property type="molecule type" value="Genomic_DNA"/>
</dbReference>
<dbReference type="Proteomes" id="UP001348817">
    <property type="component" value="Chromosome"/>
</dbReference>
<evidence type="ECO:0000256" key="5">
    <source>
        <dbReference type="SAM" id="Phobius"/>
    </source>
</evidence>
<dbReference type="SUPFAM" id="SSF48695">
    <property type="entry name" value="Multiheme cytochromes"/>
    <property type="match status" value="1"/>
</dbReference>
<dbReference type="InterPro" id="IPR029467">
    <property type="entry name" value="Cyt_c7-like"/>
</dbReference>
<dbReference type="SUPFAM" id="SSF46626">
    <property type="entry name" value="Cytochrome c"/>
    <property type="match status" value="1"/>
</dbReference>
<dbReference type="Pfam" id="PF00034">
    <property type="entry name" value="Cytochrom_C"/>
    <property type="match status" value="1"/>
</dbReference>
<dbReference type="Pfam" id="PF14522">
    <property type="entry name" value="Cytochrome_C7"/>
    <property type="match status" value="1"/>
</dbReference>
<name>A0AAU9CVE1_9BACT</name>
<keyword evidence="3 4" id="KW-0408">Iron</keyword>
<dbReference type="GO" id="GO:0020037">
    <property type="term" value="F:heme binding"/>
    <property type="evidence" value="ECO:0007669"/>
    <property type="project" value="InterPro"/>
</dbReference>
<keyword evidence="5" id="KW-1133">Transmembrane helix</keyword>
<feature type="domain" description="Cytochrome c" evidence="6">
    <location>
        <begin position="80"/>
        <end position="171"/>
    </location>
</feature>
<feature type="transmembrane region" description="Helical" evidence="5">
    <location>
        <begin position="204"/>
        <end position="228"/>
    </location>
</feature>
<reference evidence="7 8" key="1">
    <citation type="submission" date="2021-12" db="EMBL/GenBank/DDBJ databases">
        <title>Genome sequencing of bacteria with rrn-lacking chromosome and rrn-plasmid.</title>
        <authorList>
            <person name="Anda M."/>
            <person name="Iwasaki W."/>
        </authorList>
    </citation>
    <scope>NUCLEOTIDE SEQUENCE [LARGE SCALE GENOMIC DNA]</scope>
    <source>
        <strain evidence="7 8">DSM 100852</strain>
    </source>
</reference>
<feature type="transmembrane region" description="Helical" evidence="5">
    <location>
        <begin position="249"/>
        <end position="272"/>
    </location>
</feature>
<keyword evidence="5" id="KW-0812">Transmembrane</keyword>
<dbReference type="GO" id="GO:0009055">
    <property type="term" value="F:electron transfer activity"/>
    <property type="evidence" value="ECO:0007669"/>
    <property type="project" value="InterPro"/>
</dbReference>
<evidence type="ECO:0000256" key="2">
    <source>
        <dbReference type="ARBA" id="ARBA00022723"/>
    </source>
</evidence>
<keyword evidence="8" id="KW-1185">Reference proteome</keyword>
<evidence type="ECO:0000313" key="8">
    <source>
        <dbReference type="Proteomes" id="UP001348817"/>
    </source>
</evidence>
<dbReference type="PROSITE" id="PS51007">
    <property type="entry name" value="CYTC"/>
    <property type="match status" value="1"/>
</dbReference>
<evidence type="ECO:0000313" key="7">
    <source>
        <dbReference type="EMBL" id="BDD10464.1"/>
    </source>
</evidence>